<evidence type="ECO:0000313" key="2">
    <source>
        <dbReference type="EMBL" id="EAR08592.1"/>
    </source>
</evidence>
<keyword evidence="3" id="KW-1185">Reference proteome</keyword>
<dbReference type="OrthoDB" id="598260at2"/>
<protein>
    <recommendedName>
        <fullName evidence="4">DUF5052 family protein</fullName>
    </recommendedName>
</protein>
<comment type="caution">
    <text evidence="2">The sequence shown here is derived from an EMBL/GenBank/DDBJ whole genome shotgun (WGS) entry which is preliminary data.</text>
</comment>
<evidence type="ECO:0000313" key="3">
    <source>
        <dbReference type="Proteomes" id="UP000005953"/>
    </source>
</evidence>
<gene>
    <name evidence="2" type="ORF">MED297_02770</name>
</gene>
<evidence type="ECO:0000256" key="1">
    <source>
        <dbReference type="SAM" id="SignalP"/>
    </source>
</evidence>
<name>A4BGU6_9GAMM</name>
<dbReference type="Proteomes" id="UP000005953">
    <property type="component" value="Unassembled WGS sequence"/>
</dbReference>
<accession>A4BGU6</accession>
<feature type="signal peptide" evidence="1">
    <location>
        <begin position="1"/>
        <end position="17"/>
    </location>
</feature>
<dbReference type="PROSITE" id="PS51257">
    <property type="entry name" value="PROKAR_LIPOPROTEIN"/>
    <property type="match status" value="1"/>
</dbReference>
<dbReference type="AlphaFoldDB" id="A4BGU6"/>
<feature type="chain" id="PRO_5002666673" description="DUF5052 family protein" evidence="1">
    <location>
        <begin position="18"/>
        <end position="91"/>
    </location>
</feature>
<keyword evidence="1" id="KW-0732">Signal</keyword>
<dbReference type="HOGENOM" id="CLU_157808_0_0_6"/>
<reference evidence="2 3" key="1">
    <citation type="submission" date="2006-02" db="EMBL/GenBank/DDBJ databases">
        <authorList>
            <person name="Pinhassi J."/>
            <person name="Pedros-Alio C."/>
            <person name="Ferriera S."/>
            <person name="Johnson J."/>
            <person name="Kravitz S."/>
            <person name="Halpern A."/>
            <person name="Remington K."/>
            <person name="Beeson K."/>
            <person name="Tran B."/>
            <person name="Rogers Y.-H."/>
            <person name="Friedman R."/>
            <person name="Venter J.C."/>
        </authorList>
    </citation>
    <scope>NUCLEOTIDE SEQUENCE [LARGE SCALE GENOMIC DNA]</scope>
    <source>
        <strain evidence="2 3">MED297</strain>
    </source>
</reference>
<evidence type="ECO:0008006" key="4">
    <source>
        <dbReference type="Google" id="ProtNLM"/>
    </source>
</evidence>
<sequence>MKRLGLGSVLLAVLVLASCTESFQREMKTTVSEFTGGLSRSAKVYSSDGDLIAQYEGKFDVQSSEFGNKVLFDVDGKRVIIYNAIVIVEEL</sequence>
<dbReference type="EMBL" id="AAOE01000018">
    <property type="protein sequence ID" value="EAR08592.1"/>
    <property type="molecule type" value="Genomic_DNA"/>
</dbReference>
<dbReference type="STRING" id="314283.MED297_02770"/>
<proteinExistence type="predicted"/>
<dbReference type="RefSeq" id="WP_008047176.1">
    <property type="nucleotide sequence ID" value="NZ_CH724153.1"/>
</dbReference>
<organism evidence="2 3">
    <name type="scientific">Reinekea blandensis MED297</name>
    <dbReference type="NCBI Taxonomy" id="314283"/>
    <lineage>
        <taxon>Bacteria</taxon>
        <taxon>Pseudomonadati</taxon>
        <taxon>Pseudomonadota</taxon>
        <taxon>Gammaproteobacteria</taxon>
        <taxon>Oceanospirillales</taxon>
        <taxon>Saccharospirillaceae</taxon>
        <taxon>Reinekea</taxon>
    </lineage>
</organism>